<evidence type="ECO:0000256" key="2">
    <source>
        <dbReference type="SAM" id="SignalP"/>
    </source>
</evidence>
<feature type="chain" id="PRO_5025478155" evidence="2">
    <location>
        <begin position="18"/>
        <end position="497"/>
    </location>
</feature>
<reference evidence="3" key="1">
    <citation type="submission" date="2017-11" db="EMBL/GenBank/DDBJ databases">
        <title>The sensing device of the deep-sea amphipod.</title>
        <authorList>
            <person name="Kobayashi H."/>
            <person name="Nagahama T."/>
            <person name="Arai W."/>
            <person name="Sasagawa Y."/>
            <person name="Umeda M."/>
            <person name="Hayashi T."/>
            <person name="Nikaido I."/>
            <person name="Watanabe H."/>
            <person name="Oguri K."/>
            <person name="Kitazato H."/>
            <person name="Fujioka K."/>
            <person name="Kido Y."/>
            <person name="Takami H."/>
        </authorList>
    </citation>
    <scope>NUCLEOTIDE SEQUENCE</scope>
    <source>
        <tissue evidence="3">Whole body</tissue>
    </source>
</reference>
<evidence type="ECO:0000313" key="3">
    <source>
        <dbReference type="EMBL" id="LAC23819.1"/>
    </source>
</evidence>
<dbReference type="AlphaFoldDB" id="A0A6A7G0F6"/>
<proteinExistence type="evidence at transcript level"/>
<feature type="transmembrane region" description="Helical" evidence="1">
    <location>
        <begin position="452"/>
        <end position="476"/>
    </location>
</feature>
<dbReference type="EMBL" id="IACT01004635">
    <property type="protein sequence ID" value="LAC23819.1"/>
    <property type="molecule type" value="mRNA"/>
</dbReference>
<evidence type="ECO:0000256" key="1">
    <source>
        <dbReference type="SAM" id="Phobius"/>
    </source>
</evidence>
<feature type="signal peptide" evidence="2">
    <location>
        <begin position="1"/>
        <end position="17"/>
    </location>
</feature>
<keyword evidence="1" id="KW-1133">Transmembrane helix</keyword>
<keyword evidence="2" id="KW-0732">Signal</keyword>
<dbReference type="Gene3D" id="3.80.10.10">
    <property type="entry name" value="Ribonuclease Inhibitor"/>
    <property type="match status" value="2"/>
</dbReference>
<protein>
    <submittedName>
        <fullName evidence="3">Protein singed wings 2-like</fullName>
    </submittedName>
</protein>
<keyword evidence="1" id="KW-0812">Transmembrane</keyword>
<organism evidence="3">
    <name type="scientific">Hirondellea gigas</name>
    <dbReference type="NCBI Taxonomy" id="1518452"/>
    <lineage>
        <taxon>Eukaryota</taxon>
        <taxon>Metazoa</taxon>
        <taxon>Ecdysozoa</taxon>
        <taxon>Arthropoda</taxon>
        <taxon>Crustacea</taxon>
        <taxon>Multicrustacea</taxon>
        <taxon>Malacostraca</taxon>
        <taxon>Eumalacostraca</taxon>
        <taxon>Peracarida</taxon>
        <taxon>Amphipoda</taxon>
        <taxon>Amphilochidea</taxon>
        <taxon>Lysianassida</taxon>
        <taxon>Lysianassidira</taxon>
        <taxon>Lysianassoidea</taxon>
        <taxon>Lysianassidae</taxon>
        <taxon>Hirondellea</taxon>
    </lineage>
</organism>
<accession>A0A6A7G0F6</accession>
<name>A0A6A7G0F6_9CRUS</name>
<keyword evidence="1" id="KW-0472">Membrane</keyword>
<dbReference type="InterPro" id="IPR032675">
    <property type="entry name" value="LRR_dom_sf"/>
</dbReference>
<sequence length="497" mass="56101">MLLVIGLFYIFVQACICEAFAVSRSSSRNYSGRRRYSLSTATQLRVNDSCVQNTSSASEGEYSCIGLLSPSSLSKLPPSVVNLTITRSNLTALHSSHLQHLTNLHRLSIRDSLLVMRNDTWGTSPEISVISLDGCWSNLPDDRHSNAPMNTRSDRPHLVLIPKVWSGMDSLRRLELSKCNVIVRDAEVGFSALPPNCKLVFTEGSLECQSSHDYLLGMVEAGRADVSKNITCFTLGDISMFNTYYTFNDKPLLDVLKLRKSMELCPSKCSCVLLGIRSMDRPLLSVNCTNAGLTRLPDRIPPLASTLVMSNNKLSNMDALFSNRHYSRLANCDFSDNFISNINGTALVSYISSRSHDIKFVLRNNNLTTFPVWELSSFYSRSHRSGKKHLPAFELSGNPWDCHNCSFSPYFKTFVYDNMFHIKDYAEVRCDNTGERIFHTDFDRQCNPPPSLLLPIDVLNIFMALVLSLLLADFAYNFYQYRTHGKLPWIVRHCKIC</sequence>
<dbReference type="SUPFAM" id="SSF52058">
    <property type="entry name" value="L domain-like"/>
    <property type="match status" value="1"/>
</dbReference>